<evidence type="ECO:0000256" key="1">
    <source>
        <dbReference type="ARBA" id="ARBA00006315"/>
    </source>
</evidence>
<gene>
    <name evidence="3" type="primary">amrB</name>
    <name evidence="3" type="ORF">JBF11_07295</name>
</gene>
<dbReference type="Proteomes" id="UP001058120">
    <property type="component" value="Chromosome"/>
</dbReference>
<dbReference type="PANTHER" id="PTHR11060:SF0">
    <property type="entry name" value="PROTEIN MEMO1"/>
    <property type="match status" value="1"/>
</dbReference>
<dbReference type="NCBIfam" id="TIGR04336">
    <property type="entry name" value="AmmeMemoSam_B"/>
    <property type="match status" value="1"/>
</dbReference>
<dbReference type="Gene3D" id="3.40.830.10">
    <property type="entry name" value="LigB-like"/>
    <property type="match status" value="1"/>
</dbReference>
<comment type="similarity">
    <text evidence="1 2">Belongs to the MEMO1 family.</text>
</comment>
<keyword evidence="4" id="KW-1185">Reference proteome</keyword>
<dbReference type="HAMAP" id="MF_00055">
    <property type="entry name" value="MEMO1"/>
    <property type="match status" value="1"/>
</dbReference>
<evidence type="ECO:0000256" key="2">
    <source>
        <dbReference type="HAMAP-Rule" id="MF_00055"/>
    </source>
</evidence>
<evidence type="ECO:0000313" key="4">
    <source>
        <dbReference type="Proteomes" id="UP001058120"/>
    </source>
</evidence>
<dbReference type="Pfam" id="PF01875">
    <property type="entry name" value="Memo"/>
    <property type="match status" value="1"/>
</dbReference>
<dbReference type="InterPro" id="IPR002737">
    <property type="entry name" value="MEMO1_fam"/>
</dbReference>
<accession>A0ABY5Y174</accession>
<dbReference type="PANTHER" id="PTHR11060">
    <property type="entry name" value="PROTEIN MEMO1"/>
    <property type="match status" value="1"/>
</dbReference>
<proteinExistence type="inferred from homology"/>
<dbReference type="EMBL" id="CP065938">
    <property type="protein sequence ID" value="UWX05256.1"/>
    <property type="molecule type" value="Genomic_DNA"/>
</dbReference>
<organism evidence="3 4">
    <name type="scientific">Taurinivorans muris</name>
    <dbReference type="NCBI Taxonomy" id="2787751"/>
    <lineage>
        <taxon>Bacteria</taxon>
        <taxon>Pseudomonadati</taxon>
        <taxon>Thermodesulfobacteriota</taxon>
        <taxon>Desulfovibrionia</taxon>
        <taxon>Desulfovibrionales</taxon>
        <taxon>Desulfovibrionaceae</taxon>
        <taxon>Taurinivorans</taxon>
    </lineage>
</organism>
<dbReference type="RefSeq" id="WP_334314826.1">
    <property type="nucleotide sequence ID" value="NZ_CP065938.1"/>
</dbReference>
<protein>
    <recommendedName>
        <fullName evidence="2">MEMO1 family protein JBF11_07295</fullName>
    </recommendedName>
</protein>
<evidence type="ECO:0000313" key="3">
    <source>
        <dbReference type="EMBL" id="UWX05256.1"/>
    </source>
</evidence>
<reference evidence="3" key="1">
    <citation type="submission" date="2020-12" db="EMBL/GenBank/DDBJ databases">
        <title>Taurinivorans muris gen. nov., sp. nov., fundamental and realized metabolic niche of a ubiquitous sulfidogenic bacterium in the murine intestine.</title>
        <authorList>
            <person name="Ye H."/>
            <person name="Hanson B.T."/>
            <person name="Loy A."/>
        </authorList>
    </citation>
    <scope>NUCLEOTIDE SEQUENCE</scope>
    <source>
        <strain evidence="3">LT0009</strain>
    </source>
</reference>
<dbReference type="CDD" id="cd07361">
    <property type="entry name" value="MEMO_like"/>
    <property type="match status" value="1"/>
</dbReference>
<sequence length="278" mass="31184">MIREMQFAGLFYEENEIQLEKNMQAFFQGKFSFNGNAAENTLKFQTKQKTRICLLPHAGHIYSGKITAETLAEIHLPRKLIMLCPNHTGLGRHGAVWESGAFTTPFGRVPVAEDIADRLLKTKWFRKDYLAHQKEHSIEVILPFLQYTMGEELEIVPVSLAGIENLPQMAESISQCMQEHEETGLVVSSDMNHFAAEKENKRKDFLALDAIRAMNEKALIRTVIENDISMCGVLGAYVAVLAAKKLNLQNCRLAGYDTSASVSGDTSRVVGYAGLYFY</sequence>
<name>A0ABY5Y174_9BACT</name>